<keyword evidence="5" id="KW-0251">Elongation factor</keyword>
<reference evidence="9" key="1">
    <citation type="submission" date="2018-05" db="EMBL/GenBank/DDBJ databases">
        <authorList>
            <person name="Lanie J.A."/>
            <person name="Ng W.-L."/>
            <person name="Kazmierczak K.M."/>
            <person name="Andrzejewski T.M."/>
            <person name="Davidsen T.M."/>
            <person name="Wayne K.J."/>
            <person name="Tettelin H."/>
            <person name="Glass J.I."/>
            <person name="Rusch D."/>
            <person name="Podicherti R."/>
            <person name="Tsui H.-C.T."/>
            <person name="Winkler M.E."/>
        </authorList>
    </citation>
    <scope>NUCLEOTIDE SEQUENCE</scope>
</reference>
<dbReference type="PROSITE" id="PS01275">
    <property type="entry name" value="EFP"/>
    <property type="match status" value="1"/>
</dbReference>
<dbReference type="InterPro" id="IPR013185">
    <property type="entry name" value="Transl_elong_KOW-like"/>
</dbReference>
<evidence type="ECO:0000256" key="2">
    <source>
        <dbReference type="ARBA" id="ARBA00004815"/>
    </source>
</evidence>
<feature type="domain" description="Translation elongation factor P/YeiP central" evidence="8">
    <location>
        <begin position="93"/>
        <end position="147"/>
    </location>
</feature>
<evidence type="ECO:0000256" key="1">
    <source>
        <dbReference type="ARBA" id="ARBA00004496"/>
    </source>
</evidence>
<dbReference type="Gene3D" id="2.30.30.30">
    <property type="match status" value="1"/>
</dbReference>
<dbReference type="GO" id="GO:0043043">
    <property type="term" value="P:peptide biosynthetic process"/>
    <property type="evidence" value="ECO:0007669"/>
    <property type="project" value="InterPro"/>
</dbReference>
<dbReference type="FunFam" id="2.40.50.140:FF:000009">
    <property type="entry name" value="Elongation factor P"/>
    <property type="match status" value="1"/>
</dbReference>
<evidence type="ECO:0000259" key="7">
    <source>
        <dbReference type="SMART" id="SM00841"/>
    </source>
</evidence>
<dbReference type="CDD" id="cd05794">
    <property type="entry name" value="S1_EF-P_repeat_2"/>
    <property type="match status" value="1"/>
</dbReference>
<evidence type="ECO:0000256" key="4">
    <source>
        <dbReference type="ARBA" id="ARBA00022490"/>
    </source>
</evidence>
<dbReference type="AlphaFoldDB" id="A0A381PM41"/>
<comment type="subcellular location">
    <subcellularLocation>
        <location evidence="1">Cytoplasm</location>
    </subcellularLocation>
</comment>
<sequence length="215" mass="24050">MILQQNNQLYIPTQGRKFSGFFERTPLATTADIRTSMVIEHKGHRMKILSFLHVKPGKGGAFVRTKLKNIVTGQVVDETFRAGEKITTVRVENHRMQYLYSENGSFVFMNTENYDQVSISSELVSDEITFIKEGTLIDVTFIGEEVIGIVPPVFVELEVTESDPGIRGNTATGATKPATLETGFSVNVPLFVEKGDKLKIDTRTGEYVERVKQDV</sequence>
<dbReference type="FunFam" id="2.30.30.30:FF:000003">
    <property type="entry name" value="Elongation factor P"/>
    <property type="match status" value="1"/>
</dbReference>
<dbReference type="InterPro" id="IPR014722">
    <property type="entry name" value="Rib_uL2_dom2"/>
</dbReference>
<dbReference type="CDD" id="cd04470">
    <property type="entry name" value="S1_EF-P_repeat_1"/>
    <property type="match status" value="1"/>
</dbReference>
<dbReference type="GO" id="GO:0005829">
    <property type="term" value="C:cytosol"/>
    <property type="evidence" value="ECO:0007669"/>
    <property type="project" value="UniProtKB-ARBA"/>
</dbReference>
<dbReference type="PANTHER" id="PTHR30053:SF12">
    <property type="entry name" value="ELONGATION FACTOR P (EF-P) FAMILY PROTEIN"/>
    <property type="match status" value="1"/>
</dbReference>
<dbReference type="InterPro" id="IPR008991">
    <property type="entry name" value="Translation_prot_SH3-like_sf"/>
</dbReference>
<evidence type="ECO:0000259" key="8">
    <source>
        <dbReference type="SMART" id="SM01185"/>
    </source>
</evidence>
<dbReference type="HAMAP" id="MF_00141">
    <property type="entry name" value="EF_P"/>
    <property type="match status" value="1"/>
</dbReference>
<dbReference type="FunFam" id="2.40.50.140:FF:000004">
    <property type="entry name" value="Elongation factor P"/>
    <property type="match status" value="1"/>
</dbReference>
<dbReference type="InterPro" id="IPR011768">
    <property type="entry name" value="Transl_elongation_fac_P"/>
</dbReference>
<evidence type="ECO:0000256" key="6">
    <source>
        <dbReference type="ARBA" id="ARBA00022917"/>
    </source>
</evidence>
<dbReference type="InterPro" id="IPR020599">
    <property type="entry name" value="Transl_elong_fac_P/YeiP"/>
</dbReference>
<dbReference type="SUPFAM" id="SSF50104">
    <property type="entry name" value="Translation proteins SH3-like domain"/>
    <property type="match status" value="1"/>
</dbReference>
<feature type="domain" description="Elongation factor P C-terminal" evidence="7">
    <location>
        <begin position="155"/>
        <end position="210"/>
    </location>
</feature>
<dbReference type="GO" id="GO:0003746">
    <property type="term" value="F:translation elongation factor activity"/>
    <property type="evidence" value="ECO:0007669"/>
    <property type="project" value="UniProtKB-KW"/>
</dbReference>
<dbReference type="SMART" id="SM00841">
    <property type="entry name" value="Elong-fact-P_C"/>
    <property type="match status" value="1"/>
</dbReference>
<dbReference type="PIRSF" id="PIRSF005901">
    <property type="entry name" value="EF-P"/>
    <property type="match status" value="1"/>
</dbReference>
<keyword evidence="4" id="KW-0963">Cytoplasm</keyword>
<dbReference type="InterPro" id="IPR012340">
    <property type="entry name" value="NA-bd_OB-fold"/>
</dbReference>
<dbReference type="Gene3D" id="2.40.50.140">
    <property type="entry name" value="Nucleic acid-binding proteins"/>
    <property type="match status" value="2"/>
</dbReference>
<evidence type="ECO:0000313" key="9">
    <source>
        <dbReference type="EMBL" id="SUZ67684.1"/>
    </source>
</evidence>
<name>A0A381PM41_9ZZZZ</name>
<dbReference type="UniPathway" id="UPA00345"/>
<protein>
    <recommendedName>
        <fullName evidence="10">Elongation factor P C-terminal domain-containing protein</fullName>
    </recommendedName>
</protein>
<dbReference type="Pfam" id="PF08207">
    <property type="entry name" value="EFP_N"/>
    <property type="match status" value="1"/>
</dbReference>
<comment type="pathway">
    <text evidence="2">Protein biosynthesis; polypeptide chain elongation.</text>
</comment>
<keyword evidence="6" id="KW-0648">Protein biosynthesis</keyword>
<dbReference type="InterPro" id="IPR001059">
    <property type="entry name" value="Transl_elong_P/YeiP_cen"/>
</dbReference>
<dbReference type="SMART" id="SM01185">
    <property type="entry name" value="EFP"/>
    <property type="match status" value="1"/>
</dbReference>
<dbReference type="InterPro" id="IPR013852">
    <property type="entry name" value="Transl_elong_P/YeiP_CS"/>
</dbReference>
<evidence type="ECO:0008006" key="10">
    <source>
        <dbReference type="Google" id="ProtNLM"/>
    </source>
</evidence>
<dbReference type="SUPFAM" id="SSF50249">
    <property type="entry name" value="Nucleic acid-binding proteins"/>
    <property type="match status" value="2"/>
</dbReference>
<dbReference type="InterPro" id="IPR015365">
    <property type="entry name" value="Elong-fact-P_C"/>
</dbReference>
<accession>A0A381PM41</accession>
<evidence type="ECO:0000256" key="5">
    <source>
        <dbReference type="ARBA" id="ARBA00022768"/>
    </source>
</evidence>
<evidence type="ECO:0000256" key="3">
    <source>
        <dbReference type="ARBA" id="ARBA00009479"/>
    </source>
</evidence>
<dbReference type="Pfam" id="PF09285">
    <property type="entry name" value="Elong-fact-P_C"/>
    <property type="match status" value="1"/>
</dbReference>
<dbReference type="NCBIfam" id="NF001810">
    <property type="entry name" value="PRK00529.1"/>
    <property type="match status" value="1"/>
</dbReference>
<proteinExistence type="inferred from homology"/>
<dbReference type="PANTHER" id="PTHR30053">
    <property type="entry name" value="ELONGATION FACTOR P"/>
    <property type="match status" value="1"/>
</dbReference>
<gene>
    <name evidence="9" type="ORF">METZ01_LOCUS20538</name>
</gene>
<comment type="similarity">
    <text evidence="3">Belongs to the elongation factor P family.</text>
</comment>
<organism evidence="9">
    <name type="scientific">marine metagenome</name>
    <dbReference type="NCBI Taxonomy" id="408172"/>
    <lineage>
        <taxon>unclassified sequences</taxon>
        <taxon>metagenomes</taxon>
        <taxon>ecological metagenomes</taxon>
    </lineage>
</organism>
<dbReference type="NCBIfam" id="TIGR00038">
    <property type="entry name" value="efp"/>
    <property type="match status" value="1"/>
</dbReference>
<dbReference type="Pfam" id="PF01132">
    <property type="entry name" value="EFP"/>
    <property type="match status" value="1"/>
</dbReference>
<dbReference type="EMBL" id="UINC01001018">
    <property type="protein sequence ID" value="SUZ67684.1"/>
    <property type="molecule type" value="Genomic_DNA"/>
</dbReference>